<dbReference type="EMBL" id="CAIX01000145">
    <property type="protein sequence ID" value="CCI46960.1"/>
    <property type="molecule type" value="Genomic_DNA"/>
</dbReference>
<dbReference type="CDD" id="cd00030">
    <property type="entry name" value="C2"/>
    <property type="match status" value="1"/>
</dbReference>
<sequence length="456" mass="50466">MKSPSPHPAIHSNSLEQFHGVRKFWEQQIANSSSSLSKQQDISTPPPLTETLTPLNTCIQDIKTRQERVQTLDAWNPTVIACRERGHTMSKIEIVPHRDNVRDSPKFALGDRSFLSAKMQSVLVTLKRKIDFSSPSGSPVTIANVPSTPRVQKGANEVDNGLDSGVKHSQQTRTLFSKLDMVKTTLSGWKGGSGSKPTSPEARRIETPCPEAYNVHHPVNSIKKWSKNAANDMDSCALLAELIVIDAIAISDLEPVTALEGESCLPYLVINVDTSMRKTRKLQNTQASKFEERFVFLSSLKPGLHDKELMSVAVMNENSAEPGKHIGQVYIDLCVAQNESFAGWYTLTDADHRHCGSVYIVFRRLPITTVEALAAAKELASAERSLNSTDKDDYHSILPDVWPSYSEQPASHDEDHSASSPGGASSWPLNGLKRKLTWGRYGDIDARTENPRRNVF</sequence>
<dbReference type="Pfam" id="PF00168">
    <property type="entry name" value="C2"/>
    <property type="match status" value="1"/>
</dbReference>
<evidence type="ECO:0000313" key="3">
    <source>
        <dbReference type="EMBL" id="CCI46960.1"/>
    </source>
</evidence>
<feature type="compositionally biased region" description="Polar residues" evidence="1">
    <location>
        <begin position="135"/>
        <end position="150"/>
    </location>
</feature>
<evidence type="ECO:0000313" key="4">
    <source>
        <dbReference type="Proteomes" id="UP000053237"/>
    </source>
</evidence>
<reference evidence="3 4" key="1">
    <citation type="submission" date="2012-05" db="EMBL/GenBank/DDBJ databases">
        <title>Recombination and specialization in a pathogen metapopulation.</title>
        <authorList>
            <person name="Gardiner A."/>
            <person name="Kemen E."/>
            <person name="Schultz-Larsen T."/>
            <person name="MacLean D."/>
            <person name="Van Oosterhout C."/>
            <person name="Jones J.D.G."/>
        </authorList>
    </citation>
    <scope>NUCLEOTIDE SEQUENCE [LARGE SCALE GENOMIC DNA]</scope>
    <source>
        <strain evidence="3 4">Ac Nc2</strain>
    </source>
</reference>
<dbReference type="InterPro" id="IPR000008">
    <property type="entry name" value="C2_dom"/>
</dbReference>
<feature type="region of interest" description="Disordered" evidence="1">
    <location>
        <begin position="135"/>
        <end position="165"/>
    </location>
</feature>
<dbReference type="AlphaFoldDB" id="A0A024GJB4"/>
<dbReference type="Proteomes" id="UP000053237">
    <property type="component" value="Unassembled WGS sequence"/>
</dbReference>
<comment type="caution">
    <text evidence="3">The sequence shown here is derived from an EMBL/GenBank/DDBJ whole genome shotgun (WGS) entry which is preliminary data.</text>
</comment>
<dbReference type="Gene3D" id="2.60.40.150">
    <property type="entry name" value="C2 domain"/>
    <property type="match status" value="1"/>
</dbReference>
<proteinExistence type="predicted"/>
<evidence type="ECO:0000259" key="2">
    <source>
        <dbReference type="PROSITE" id="PS50004"/>
    </source>
</evidence>
<protein>
    <recommendedName>
        <fullName evidence="2">C2 domain-containing protein</fullName>
    </recommendedName>
</protein>
<dbReference type="InterPro" id="IPR035892">
    <property type="entry name" value="C2_domain_sf"/>
</dbReference>
<name>A0A024GJB4_9STRA</name>
<dbReference type="SUPFAM" id="SSF49562">
    <property type="entry name" value="C2 domain (Calcium/lipid-binding domain, CaLB)"/>
    <property type="match status" value="1"/>
</dbReference>
<accession>A0A024GJB4</accession>
<gene>
    <name evidence="3" type="ORF">BN9_079150</name>
</gene>
<keyword evidence="4" id="KW-1185">Reference proteome</keyword>
<feature type="region of interest" description="Disordered" evidence="1">
    <location>
        <begin position="405"/>
        <end position="430"/>
    </location>
</feature>
<feature type="domain" description="C2" evidence="2">
    <location>
        <begin position="221"/>
        <end position="345"/>
    </location>
</feature>
<organism evidence="3 4">
    <name type="scientific">Albugo candida</name>
    <dbReference type="NCBI Taxonomy" id="65357"/>
    <lineage>
        <taxon>Eukaryota</taxon>
        <taxon>Sar</taxon>
        <taxon>Stramenopiles</taxon>
        <taxon>Oomycota</taxon>
        <taxon>Peronosporomycetes</taxon>
        <taxon>Albuginales</taxon>
        <taxon>Albuginaceae</taxon>
        <taxon>Albugo</taxon>
    </lineage>
</organism>
<feature type="compositionally biased region" description="Low complexity" evidence="1">
    <location>
        <begin position="418"/>
        <end position="428"/>
    </location>
</feature>
<dbReference type="PROSITE" id="PS50004">
    <property type="entry name" value="C2"/>
    <property type="match status" value="1"/>
</dbReference>
<evidence type="ECO:0000256" key="1">
    <source>
        <dbReference type="SAM" id="MobiDB-lite"/>
    </source>
</evidence>
<dbReference type="InParanoid" id="A0A024GJB4"/>